<dbReference type="Gene3D" id="3.90.25.10">
    <property type="entry name" value="UDP-galactose 4-epimerase, domain 1"/>
    <property type="match status" value="1"/>
</dbReference>
<evidence type="ECO:0000313" key="2">
    <source>
        <dbReference type="Proteomes" id="UP000297014"/>
    </source>
</evidence>
<sequence>MTFIHTLEKTLSKALGREVQFEKVFEPIKPGDVPATYASTDLLQEAVGFKPKTSIEEGLQQFADWYVDYYKKK</sequence>
<dbReference type="InterPro" id="IPR036291">
    <property type="entry name" value="NAD(P)-bd_dom_sf"/>
</dbReference>
<reference evidence="1 2" key="1">
    <citation type="submission" date="2014-01" db="EMBL/GenBank/DDBJ databases">
        <title>Draft genome sequencing of Bacillus alcalophilus CGMCC 1.3604.</title>
        <authorList>
            <person name="Yang J."/>
            <person name="Diao L."/>
            <person name="Yang S."/>
        </authorList>
    </citation>
    <scope>NUCLEOTIDE SEQUENCE [LARGE SCALE GENOMIC DNA]</scope>
    <source>
        <strain evidence="1 2">CGMCC 1.3604</strain>
    </source>
</reference>
<proteinExistence type="predicted"/>
<dbReference type="EMBL" id="JALP01000060">
    <property type="protein sequence ID" value="THG91639.1"/>
    <property type="molecule type" value="Genomic_DNA"/>
</dbReference>
<dbReference type="AlphaFoldDB" id="A0A4S4K667"/>
<comment type="caution">
    <text evidence="1">The sequence shown here is derived from an EMBL/GenBank/DDBJ whole genome shotgun (WGS) entry which is preliminary data.</text>
</comment>
<name>A0A4S4K667_ALKAL</name>
<organism evidence="1 2">
    <name type="scientific">Alkalihalobacillus alcalophilus ATCC 27647 = CGMCC 1.3604</name>
    <dbReference type="NCBI Taxonomy" id="1218173"/>
    <lineage>
        <taxon>Bacteria</taxon>
        <taxon>Bacillati</taxon>
        <taxon>Bacillota</taxon>
        <taxon>Bacilli</taxon>
        <taxon>Bacillales</taxon>
        <taxon>Bacillaceae</taxon>
        <taxon>Alkalihalobacillus</taxon>
    </lineage>
</organism>
<evidence type="ECO:0008006" key="3">
    <source>
        <dbReference type="Google" id="ProtNLM"/>
    </source>
</evidence>
<gene>
    <name evidence="1" type="ORF">AJ85_03720</name>
</gene>
<accession>A0A4S4K667</accession>
<dbReference type="Proteomes" id="UP000297014">
    <property type="component" value="Unassembled WGS sequence"/>
</dbReference>
<evidence type="ECO:0000313" key="1">
    <source>
        <dbReference type="EMBL" id="THG91639.1"/>
    </source>
</evidence>
<dbReference type="SUPFAM" id="SSF51735">
    <property type="entry name" value="NAD(P)-binding Rossmann-fold domains"/>
    <property type="match status" value="1"/>
</dbReference>
<protein>
    <recommendedName>
        <fullName evidence="3">NAD(P)-binding domain-containing protein</fullName>
    </recommendedName>
</protein>